<reference evidence="2" key="1">
    <citation type="submission" date="2020-05" db="EMBL/GenBank/DDBJ databases">
        <authorList>
            <person name="Chiriac C."/>
            <person name="Salcher M."/>
            <person name="Ghai R."/>
            <person name="Kavagutti S V."/>
        </authorList>
    </citation>
    <scope>NUCLEOTIDE SEQUENCE</scope>
</reference>
<feature type="region of interest" description="Disordered" evidence="1">
    <location>
        <begin position="1"/>
        <end position="43"/>
    </location>
</feature>
<accession>A0A6J7HLX0</accession>
<name>A0A6J7HLX0_9ZZZZ</name>
<proteinExistence type="predicted"/>
<evidence type="ECO:0000313" key="2">
    <source>
        <dbReference type="EMBL" id="CAB4916599.1"/>
    </source>
</evidence>
<dbReference type="AlphaFoldDB" id="A0A6J7HLX0"/>
<feature type="compositionally biased region" description="Polar residues" evidence="1">
    <location>
        <begin position="1"/>
        <end position="21"/>
    </location>
</feature>
<gene>
    <name evidence="2" type="ORF">UFOPK3605_01446</name>
</gene>
<organism evidence="2">
    <name type="scientific">freshwater metagenome</name>
    <dbReference type="NCBI Taxonomy" id="449393"/>
    <lineage>
        <taxon>unclassified sequences</taxon>
        <taxon>metagenomes</taxon>
        <taxon>ecological metagenomes</taxon>
    </lineage>
</organism>
<evidence type="ECO:0000256" key="1">
    <source>
        <dbReference type="SAM" id="MobiDB-lite"/>
    </source>
</evidence>
<protein>
    <submittedName>
        <fullName evidence="2">Unannotated protein</fullName>
    </submittedName>
</protein>
<dbReference type="EMBL" id="CAFBMM010000103">
    <property type="protein sequence ID" value="CAB4916599.1"/>
    <property type="molecule type" value="Genomic_DNA"/>
</dbReference>
<feature type="compositionally biased region" description="Basic residues" evidence="1">
    <location>
        <begin position="31"/>
        <end position="43"/>
    </location>
</feature>
<sequence>MKPESVDSSAEPTTAAMSYQENPGGAERGPRGKMVKKRPSGSR</sequence>